<dbReference type="SUPFAM" id="SSF52540">
    <property type="entry name" value="P-loop containing nucleoside triphosphate hydrolases"/>
    <property type="match status" value="1"/>
</dbReference>
<dbReference type="PROSITE" id="PS00617">
    <property type="entry name" value="RECF_1"/>
    <property type="match status" value="1"/>
</dbReference>
<comment type="similarity">
    <text evidence="2 12 13">Belongs to the RecF family.</text>
</comment>
<dbReference type="InterPro" id="IPR001238">
    <property type="entry name" value="DNA-binding_RecF"/>
</dbReference>
<evidence type="ECO:0000256" key="9">
    <source>
        <dbReference type="ARBA" id="ARBA00023125"/>
    </source>
</evidence>
<evidence type="ECO:0000256" key="2">
    <source>
        <dbReference type="ARBA" id="ARBA00008016"/>
    </source>
</evidence>
<keyword evidence="11 12" id="KW-0742">SOS response</keyword>
<dbReference type="GeneID" id="35803368"/>
<reference evidence="15 16" key="1">
    <citation type="submission" date="2017-09" db="EMBL/GenBank/DDBJ databases">
        <title>Evaluation of Pacific Biosciences Sequencing Technology to Finishing C. thermocellum Genome Sequences.</title>
        <authorList>
            <person name="Brown S."/>
        </authorList>
    </citation>
    <scope>NUCLEOTIDE SEQUENCE [LARGE SCALE GENOMIC DNA]</scope>
    <source>
        <strain evidence="15 16">AD2</strain>
    </source>
</reference>
<dbReference type="Gene3D" id="1.20.1050.90">
    <property type="entry name" value="RecF/RecN/SMC, N-terminal domain"/>
    <property type="match status" value="1"/>
</dbReference>
<keyword evidence="4 12" id="KW-0963">Cytoplasm</keyword>
<keyword evidence="9 12" id="KW-0238">DNA-binding</keyword>
<dbReference type="PANTHER" id="PTHR32182:SF0">
    <property type="entry name" value="DNA REPLICATION AND REPAIR PROTEIN RECF"/>
    <property type="match status" value="1"/>
</dbReference>
<evidence type="ECO:0000313" key="15">
    <source>
        <dbReference type="EMBL" id="PFH01277.1"/>
    </source>
</evidence>
<dbReference type="Gene3D" id="3.40.50.300">
    <property type="entry name" value="P-loop containing nucleotide triphosphate hydrolases"/>
    <property type="match status" value="1"/>
</dbReference>
<dbReference type="GO" id="GO:0003697">
    <property type="term" value="F:single-stranded DNA binding"/>
    <property type="evidence" value="ECO:0007669"/>
    <property type="project" value="UniProtKB-UniRule"/>
</dbReference>
<dbReference type="EMBL" id="PDBW01000001">
    <property type="protein sequence ID" value="PFH01277.1"/>
    <property type="molecule type" value="Genomic_DNA"/>
</dbReference>
<dbReference type="SMR" id="A0AB36TAQ5"/>
<dbReference type="GO" id="GO:0006302">
    <property type="term" value="P:double-strand break repair"/>
    <property type="evidence" value="ECO:0007669"/>
    <property type="project" value="TreeGrafter"/>
</dbReference>
<evidence type="ECO:0000313" key="16">
    <source>
        <dbReference type="Proteomes" id="UP000223596"/>
    </source>
</evidence>
<evidence type="ECO:0000256" key="13">
    <source>
        <dbReference type="RuleBase" id="RU000578"/>
    </source>
</evidence>
<dbReference type="InterPro" id="IPR003395">
    <property type="entry name" value="RecF/RecN/SMC_N"/>
</dbReference>
<organism evidence="15 16">
    <name type="scientific">Acetivibrio thermocellus AD2</name>
    <dbReference type="NCBI Taxonomy" id="1138384"/>
    <lineage>
        <taxon>Bacteria</taxon>
        <taxon>Bacillati</taxon>
        <taxon>Bacillota</taxon>
        <taxon>Clostridia</taxon>
        <taxon>Eubacteriales</taxon>
        <taxon>Oscillospiraceae</taxon>
        <taxon>Acetivibrio</taxon>
    </lineage>
</organism>
<protein>
    <recommendedName>
        <fullName evidence="3 12">DNA replication and repair protein RecF</fullName>
    </recommendedName>
</protein>
<proteinExistence type="inferred from homology"/>
<dbReference type="Proteomes" id="UP000223596">
    <property type="component" value="Unassembled WGS sequence"/>
</dbReference>
<evidence type="ECO:0000256" key="12">
    <source>
        <dbReference type="HAMAP-Rule" id="MF_00365"/>
    </source>
</evidence>
<keyword evidence="6 12" id="KW-0547">Nucleotide-binding</keyword>
<keyword evidence="7 12" id="KW-0227">DNA damage</keyword>
<dbReference type="GO" id="GO:0005524">
    <property type="term" value="F:ATP binding"/>
    <property type="evidence" value="ECO:0007669"/>
    <property type="project" value="UniProtKB-UniRule"/>
</dbReference>
<dbReference type="RefSeq" id="WP_003513335.1">
    <property type="nucleotide sequence ID" value="NZ_CP013828.1"/>
</dbReference>
<evidence type="ECO:0000256" key="4">
    <source>
        <dbReference type="ARBA" id="ARBA00022490"/>
    </source>
</evidence>
<accession>A0AB36TAQ5</accession>
<comment type="caution">
    <text evidence="15">The sequence shown here is derived from an EMBL/GenBank/DDBJ whole genome shotgun (WGS) entry which is preliminary data.</text>
</comment>
<keyword evidence="8 12" id="KW-0067">ATP-binding</keyword>
<dbReference type="AlphaFoldDB" id="A0AB36TAQ5"/>
<comment type="function">
    <text evidence="12 13">The RecF protein is involved in DNA metabolism; it is required for DNA replication and normal SOS inducibility. RecF binds preferentially to single-stranded, linear DNA. It also seems to bind ATP.</text>
</comment>
<feature type="binding site" evidence="12">
    <location>
        <begin position="30"/>
        <end position="37"/>
    </location>
    <ligand>
        <name>ATP</name>
        <dbReference type="ChEBI" id="CHEBI:30616"/>
    </ligand>
</feature>
<dbReference type="NCBIfam" id="TIGR00611">
    <property type="entry name" value="recf"/>
    <property type="match status" value="1"/>
</dbReference>
<evidence type="ECO:0000256" key="3">
    <source>
        <dbReference type="ARBA" id="ARBA00020170"/>
    </source>
</evidence>
<evidence type="ECO:0000259" key="14">
    <source>
        <dbReference type="Pfam" id="PF02463"/>
    </source>
</evidence>
<keyword evidence="10 12" id="KW-0234">DNA repair</keyword>
<evidence type="ECO:0000256" key="11">
    <source>
        <dbReference type="ARBA" id="ARBA00023236"/>
    </source>
</evidence>
<dbReference type="HAMAP" id="MF_00365">
    <property type="entry name" value="RecF"/>
    <property type="match status" value="1"/>
</dbReference>
<evidence type="ECO:0000256" key="10">
    <source>
        <dbReference type="ARBA" id="ARBA00023204"/>
    </source>
</evidence>
<comment type="subcellular location">
    <subcellularLocation>
        <location evidence="1 12 13">Cytoplasm</location>
    </subcellularLocation>
</comment>
<dbReference type="GO" id="GO:0009432">
    <property type="term" value="P:SOS response"/>
    <property type="evidence" value="ECO:0007669"/>
    <property type="project" value="UniProtKB-UniRule"/>
</dbReference>
<evidence type="ECO:0000256" key="1">
    <source>
        <dbReference type="ARBA" id="ARBA00004496"/>
    </source>
</evidence>
<dbReference type="GO" id="GO:0006260">
    <property type="term" value="P:DNA replication"/>
    <property type="evidence" value="ECO:0007669"/>
    <property type="project" value="UniProtKB-UniRule"/>
</dbReference>
<dbReference type="CDD" id="cd03242">
    <property type="entry name" value="ABC_RecF"/>
    <property type="match status" value="1"/>
</dbReference>
<evidence type="ECO:0000256" key="8">
    <source>
        <dbReference type="ARBA" id="ARBA00022840"/>
    </source>
</evidence>
<dbReference type="GO" id="GO:0005737">
    <property type="term" value="C:cytoplasm"/>
    <property type="evidence" value="ECO:0007669"/>
    <property type="project" value="UniProtKB-SubCell"/>
</dbReference>
<feature type="domain" description="RecF/RecN/SMC N-terminal" evidence="14">
    <location>
        <begin position="2"/>
        <end position="352"/>
    </location>
</feature>
<gene>
    <name evidence="12" type="primary">recF</name>
    <name evidence="15" type="ORF">M972_114</name>
</gene>
<name>A0AB36TAQ5_ACETH</name>
<dbReference type="GO" id="GO:0000731">
    <property type="term" value="P:DNA synthesis involved in DNA repair"/>
    <property type="evidence" value="ECO:0007669"/>
    <property type="project" value="TreeGrafter"/>
</dbReference>
<dbReference type="PANTHER" id="PTHR32182">
    <property type="entry name" value="DNA REPLICATION AND REPAIR PROTEIN RECF"/>
    <property type="match status" value="1"/>
</dbReference>
<evidence type="ECO:0000256" key="6">
    <source>
        <dbReference type="ARBA" id="ARBA00022741"/>
    </source>
</evidence>
<dbReference type="InterPro" id="IPR042174">
    <property type="entry name" value="RecF_2"/>
</dbReference>
<keyword evidence="5 12" id="KW-0235">DNA replication</keyword>
<dbReference type="Pfam" id="PF02463">
    <property type="entry name" value="SMC_N"/>
    <property type="match status" value="1"/>
</dbReference>
<evidence type="ECO:0000256" key="5">
    <source>
        <dbReference type="ARBA" id="ARBA00022705"/>
    </source>
</evidence>
<sequence length="369" mass="43087">MYIDRILLKNFRNYKDETIKFSKNLNIIYGQNAQGKTNIIEAVFLCASGRSHRTSKDTELVNIDGTGFSVLLDLESSEGRKKIEIDYECGKKKVVKINEIPLKKIGNLMGNLLAVIFSPEDILIIKEGPSERRRFIDITLCQLKPSYFYDLQQYNKVLSQRNMLLKEIQYKRNLLDTLEVWDYKMAELSSRIMTTRSEFIKRLCEISKKIHLKLTDGSEIMEIKYSPSVDLHDLSNPSEIKNEFIRQLNSIRDIELKRCVTLIGPHRDDYEMELNGLNLKMFGSQGQQRTSLLSLKLAEIEIIKSETDEDPVLLLDDVMSELDFKRREFLLENIRNVQTFITCTDKELFENRNFGDNLYIRVEAGRTYY</sequence>
<dbReference type="InterPro" id="IPR027417">
    <property type="entry name" value="P-loop_NTPase"/>
</dbReference>
<evidence type="ECO:0000256" key="7">
    <source>
        <dbReference type="ARBA" id="ARBA00022763"/>
    </source>
</evidence>
<dbReference type="PROSITE" id="PS00618">
    <property type="entry name" value="RECF_2"/>
    <property type="match status" value="1"/>
</dbReference>
<dbReference type="InterPro" id="IPR018078">
    <property type="entry name" value="DNA-binding_RecF_CS"/>
</dbReference>